<keyword evidence="1" id="KW-0472">Membrane</keyword>
<dbReference type="BioCyc" id="AMAC1300253:G12YX-711-MONOMER"/>
<sequence>MKWGIKDKSVLDLISILGLPFAALMTGLYFTSASYFQQSEKDTMEAKQQEEAQSSARLQSYFANITSLTMRGLGDSQLIYECALTNEGLRLSKLARAYTNVLFSTASKKEKRQVIAFLYSGGFLYRKVCNNIQEQITWVDLRGLDLSEVDLSRMVLTHVNLHYTNLSSSSFVNSAVGWGNFEGANLSNANFGLSKSYYDENYSAALSLGMLSNIFTIDSSTLGNSKTILPIQMEYPDNWLTESERKHRDQCPEDHYYRPYLAKKLQCVHGDFLSNPNMIEEDGAWLPFGHQLGL</sequence>
<dbReference type="KEGG" id="amh:I633_04460"/>
<protein>
    <recommendedName>
        <fullName evidence="4">Pentapeptide repeat-containing protein</fullName>
    </recommendedName>
</protein>
<dbReference type="SUPFAM" id="SSF141571">
    <property type="entry name" value="Pentapeptide repeat-like"/>
    <property type="match status" value="1"/>
</dbReference>
<organism evidence="2 3">
    <name type="scientific">Alteromonas mediterranea 615</name>
    <dbReference type="NCBI Taxonomy" id="1300253"/>
    <lineage>
        <taxon>Bacteria</taxon>
        <taxon>Pseudomonadati</taxon>
        <taxon>Pseudomonadota</taxon>
        <taxon>Gammaproteobacteria</taxon>
        <taxon>Alteromonadales</taxon>
        <taxon>Alteromonadaceae</taxon>
        <taxon>Alteromonas/Salinimonas group</taxon>
        <taxon>Alteromonas</taxon>
    </lineage>
</organism>
<dbReference type="AlphaFoldDB" id="S5AD31"/>
<dbReference type="Proteomes" id="UP000014909">
    <property type="component" value="Chromosome"/>
</dbReference>
<dbReference type="InterPro" id="IPR001646">
    <property type="entry name" value="5peptide_repeat"/>
</dbReference>
<reference evidence="2 3" key="1">
    <citation type="journal article" date="2013" name="Genome Biol. Evol.">
        <title>Genomic Diversity of "Deep Ecotype" Alteromonas macleodii Isolates: Evidence for Pan-Mediterranean Clonal Frames.</title>
        <authorList>
            <person name="Lopez-Perez M."/>
            <person name="Gonzaga A."/>
            <person name="Rodriguez-Valera F."/>
        </authorList>
    </citation>
    <scope>NUCLEOTIDE SEQUENCE [LARGE SCALE GENOMIC DNA]</scope>
    <source>
        <strain evidence="3">'English Channel 615'</strain>
    </source>
</reference>
<dbReference type="EMBL" id="CP004846">
    <property type="protein sequence ID" value="AGP77134.1"/>
    <property type="molecule type" value="Genomic_DNA"/>
</dbReference>
<evidence type="ECO:0000313" key="2">
    <source>
        <dbReference type="EMBL" id="AGP77134.1"/>
    </source>
</evidence>
<dbReference type="HOGENOM" id="CLU_945402_0_0_6"/>
<name>S5AD31_9ALTE</name>
<dbReference type="Gene3D" id="2.160.20.80">
    <property type="entry name" value="E3 ubiquitin-protein ligase SopA"/>
    <property type="match status" value="1"/>
</dbReference>
<keyword evidence="1" id="KW-1133">Transmembrane helix</keyword>
<keyword evidence="1" id="KW-0812">Transmembrane</keyword>
<accession>S5AD31</accession>
<evidence type="ECO:0000256" key="1">
    <source>
        <dbReference type="SAM" id="Phobius"/>
    </source>
</evidence>
<feature type="transmembrane region" description="Helical" evidence="1">
    <location>
        <begin position="12"/>
        <end position="30"/>
    </location>
</feature>
<dbReference type="PATRIC" id="fig|1300253.3.peg.922"/>
<evidence type="ECO:0000313" key="3">
    <source>
        <dbReference type="Proteomes" id="UP000014909"/>
    </source>
</evidence>
<gene>
    <name evidence="2" type="ORF">I633_04460</name>
</gene>
<dbReference type="Pfam" id="PF00805">
    <property type="entry name" value="Pentapeptide"/>
    <property type="match status" value="1"/>
</dbReference>
<evidence type="ECO:0008006" key="4">
    <source>
        <dbReference type="Google" id="ProtNLM"/>
    </source>
</evidence>
<proteinExistence type="predicted"/>